<protein>
    <recommendedName>
        <fullName evidence="4">Ferredoxin</fullName>
    </recommendedName>
</protein>
<feature type="region of interest" description="Disordered" evidence="1">
    <location>
        <begin position="1"/>
        <end position="39"/>
    </location>
</feature>
<organism evidence="2 3">
    <name type="scientific">candidate division WOR_3 bacterium SM23_42</name>
    <dbReference type="NCBI Taxonomy" id="1703779"/>
    <lineage>
        <taxon>Bacteria</taxon>
        <taxon>Bacteria division WOR-3</taxon>
    </lineage>
</organism>
<dbReference type="STRING" id="1703779.AMJ83_01875"/>
<evidence type="ECO:0000256" key="1">
    <source>
        <dbReference type="SAM" id="MobiDB-lite"/>
    </source>
</evidence>
<proteinExistence type="predicted"/>
<dbReference type="EMBL" id="LJUJ01000002">
    <property type="protein sequence ID" value="KPK64482.1"/>
    <property type="molecule type" value="Genomic_DNA"/>
</dbReference>
<sequence>MPRGDGTGPSGQGPGGGRGQGRGRGRGRMSGNRPGAGPGGNCVCLNCGARVPHQARVPCNSVRCPKCGAQMARE</sequence>
<gene>
    <name evidence="2" type="ORF">AMJ83_01875</name>
</gene>
<dbReference type="AlphaFoldDB" id="A0A0S8FWJ5"/>
<name>A0A0S8FWJ5_UNCW3</name>
<reference evidence="2 3" key="1">
    <citation type="journal article" date="2015" name="Microbiome">
        <title>Genomic resolution of linkages in carbon, nitrogen, and sulfur cycling among widespread estuary sediment bacteria.</title>
        <authorList>
            <person name="Baker B.J."/>
            <person name="Lazar C.S."/>
            <person name="Teske A.P."/>
            <person name="Dick G.J."/>
        </authorList>
    </citation>
    <scope>NUCLEOTIDE SEQUENCE [LARGE SCALE GENOMIC DNA]</scope>
    <source>
        <strain evidence="2">SM23_42</strain>
    </source>
</reference>
<evidence type="ECO:0008006" key="4">
    <source>
        <dbReference type="Google" id="ProtNLM"/>
    </source>
</evidence>
<feature type="compositionally biased region" description="Gly residues" evidence="1">
    <location>
        <begin position="1"/>
        <end position="20"/>
    </location>
</feature>
<evidence type="ECO:0000313" key="3">
    <source>
        <dbReference type="Proteomes" id="UP000051373"/>
    </source>
</evidence>
<evidence type="ECO:0000313" key="2">
    <source>
        <dbReference type="EMBL" id="KPK64482.1"/>
    </source>
</evidence>
<dbReference type="Proteomes" id="UP000051373">
    <property type="component" value="Unassembled WGS sequence"/>
</dbReference>
<comment type="caution">
    <text evidence="2">The sequence shown here is derived from an EMBL/GenBank/DDBJ whole genome shotgun (WGS) entry which is preliminary data.</text>
</comment>
<accession>A0A0S8FWJ5</accession>